<evidence type="ECO:0000313" key="2">
    <source>
        <dbReference type="EMBL" id="MER2491616.1"/>
    </source>
</evidence>
<accession>A0ABV1RFC0</accession>
<sequence>MNRLFLLLLLLLLCLLATATHAISTRFADEGERSFTLVEHYKYQRMQYQDVVIKQFENQPRDVNEGPDRQLVQFLSALRKDNFNWWLNNWNQQTRDDWQAKSELKKARRVYNYWRATFTKQSVVQFKDFVLIGQYVLIGMQIDKEYHLLPFELENNRWRIDQDYMNVVFFQKLKEKLSTQQAG</sequence>
<organism evidence="2 3">
    <name type="scientific">Catenovulum sediminis</name>
    <dbReference type="NCBI Taxonomy" id="1740262"/>
    <lineage>
        <taxon>Bacteria</taxon>
        <taxon>Pseudomonadati</taxon>
        <taxon>Pseudomonadota</taxon>
        <taxon>Gammaproteobacteria</taxon>
        <taxon>Alteromonadales</taxon>
        <taxon>Alteromonadaceae</taxon>
        <taxon>Catenovulum</taxon>
    </lineage>
</organism>
<gene>
    <name evidence="2" type="ORF">ABS311_06950</name>
</gene>
<feature type="signal peptide" evidence="1">
    <location>
        <begin position="1"/>
        <end position="22"/>
    </location>
</feature>
<dbReference type="EMBL" id="JBELOE010000136">
    <property type="protein sequence ID" value="MER2491616.1"/>
    <property type="molecule type" value="Genomic_DNA"/>
</dbReference>
<feature type="chain" id="PRO_5046789124" evidence="1">
    <location>
        <begin position="23"/>
        <end position="183"/>
    </location>
</feature>
<evidence type="ECO:0000313" key="3">
    <source>
        <dbReference type="Proteomes" id="UP001467690"/>
    </source>
</evidence>
<keyword evidence="1" id="KW-0732">Signal</keyword>
<evidence type="ECO:0000256" key="1">
    <source>
        <dbReference type="SAM" id="SignalP"/>
    </source>
</evidence>
<name>A0ABV1RFC0_9ALTE</name>
<dbReference type="Proteomes" id="UP001467690">
    <property type="component" value="Unassembled WGS sequence"/>
</dbReference>
<dbReference type="RefSeq" id="WP_350401211.1">
    <property type="nucleotide sequence ID" value="NZ_JBELOE010000136.1"/>
</dbReference>
<proteinExistence type="predicted"/>
<protein>
    <submittedName>
        <fullName evidence="2">Uncharacterized protein</fullName>
    </submittedName>
</protein>
<keyword evidence="3" id="KW-1185">Reference proteome</keyword>
<reference evidence="2 3" key="1">
    <citation type="submission" date="2024-06" db="EMBL/GenBank/DDBJ databases">
        <authorList>
            <person name="Chen R.Y."/>
        </authorList>
    </citation>
    <scope>NUCLEOTIDE SEQUENCE [LARGE SCALE GENOMIC DNA]</scope>
    <source>
        <strain evidence="2 3">D2</strain>
    </source>
</reference>
<comment type="caution">
    <text evidence="2">The sequence shown here is derived from an EMBL/GenBank/DDBJ whole genome shotgun (WGS) entry which is preliminary data.</text>
</comment>